<organism evidence="1 2">
    <name type="scientific">Fibrisoma montanum</name>
    <dbReference type="NCBI Taxonomy" id="2305895"/>
    <lineage>
        <taxon>Bacteria</taxon>
        <taxon>Pseudomonadati</taxon>
        <taxon>Bacteroidota</taxon>
        <taxon>Cytophagia</taxon>
        <taxon>Cytophagales</taxon>
        <taxon>Spirosomataceae</taxon>
        <taxon>Fibrisoma</taxon>
    </lineage>
</organism>
<evidence type="ECO:0000313" key="1">
    <source>
        <dbReference type="EMBL" id="RIV21363.1"/>
    </source>
</evidence>
<name>A0A418M656_9BACT</name>
<comment type="caution">
    <text evidence="1">The sequence shown here is derived from an EMBL/GenBank/DDBJ whole genome shotgun (WGS) entry which is preliminary data.</text>
</comment>
<keyword evidence="2" id="KW-1185">Reference proteome</keyword>
<dbReference type="EMBL" id="QXED01000005">
    <property type="protein sequence ID" value="RIV21363.1"/>
    <property type="molecule type" value="Genomic_DNA"/>
</dbReference>
<dbReference type="Proteomes" id="UP000283523">
    <property type="component" value="Unassembled WGS sequence"/>
</dbReference>
<protein>
    <submittedName>
        <fullName evidence="1">Uncharacterized protein</fullName>
    </submittedName>
</protein>
<proteinExistence type="predicted"/>
<reference evidence="1 2" key="1">
    <citation type="submission" date="2018-08" db="EMBL/GenBank/DDBJ databases">
        <title>Fibrisoma montanum sp. nov., isolated from Danxia mountain soil.</title>
        <authorList>
            <person name="Huang Y."/>
        </authorList>
    </citation>
    <scope>NUCLEOTIDE SEQUENCE [LARGE SCALE GENOMIC DNA]</scope>
    <source>
        <strain evidence="1 2">HYT19</strain>
    </source>
</reference>
<dbReference type="AlphaFoldDB" id="A0A418M656"/>
<accession>A0A418M656</accession>
<evidence type="ECO:0000313" key="2">
    <source>
        <dbReference type="Proteomes" id="UP000283523"/>
    </source>
</evidence>
<sequence>MKLKMKLNHSELVALNSHLYLTLTSQPIEELRRYPADFVINSNVAEVYQRTNRMVEDARMFPSKTDKIYSLSLTRSQAIAVLCTIMTEQTIDTGQSATMDLLPFSDDSYEAAILQQIVSTIHQTYLV</sequence>
<gene>
    <name evidence="1" type="ORF">DYU11_18325</name>
</gene>